<feature type="compositionally biased region" description="Low complexity" evidence="1">
    <location>
        <begin position="27"/>
        <end position="39"/>
    </location>
</feature>
<dbReference type="Proteomes" id="UP000009183">
    <property type="component" value="Chromosome 18"/>
</dbReference>
<name>E0CPR2_VITVI</name>
<dbReference type="HOGENOM" id="CLU_3018194_0_0_1"/>
<dbReference type="AlphaFoldDB" id="E0CPR2"/>
<accession>E0CPR2</accession>
<sequence>MNTTFMPAFPIQKNKNSNGTFPTEANSGSKASTSGRSSTNHLTKKINSSLITYEVI</sequence>
<evidence type="ECO:0000256" key="1">
    <source>
        <dbReference type="SAM" id="MobiDB-lite"/>
    </source>
</evidence>
<dbReference type="EMBL" id="FN595227">
    <property type="protein sequence ID" value="CBI19475.3"/>
    <property type="molecule type" value="Genomic_DNA"/>
</dbReference>
<reference evidence="3" key="1">
    <citation type="journal article" date="2007" name="Nature">
        <title>The grapevine genome sequence suggests ancestral hexaploidization in major angiosperm phyla.</title>
        <authorList>
            <consortium name="The French-Italian Public Consortium for Grapevine Genome Characterization."/>
            <person name="Jaillon O."/>
            <person name="Aury J.-M."/>
            <person name="Noel B."/>
            <person name="Policriti A."/>
            <person name="Clepet C."/>
            <person name="Casagrande A."/>
            <person name="Choisne N."/>
            <person name="Aubourg S."/>
            <person name="Vitulo N."/>
            <person name="Jubin C."/>
            <person name="Vezzi A."/>
            <person name="Legeai F."/>
            <person name="Hugueney P."/>
            <person name="Dasilva C."/>
            <person name="Horner D."/>
            <person name="Mica E."/>
            <person name="Jublot D."/>
            <person name="Poulain J."/>
            <person name="Bruyere C."/>
            <person name="Billault A."/>
            <person name="Segurens B."/>
            <person name="Gouyvenoux M."/>
            <person name="Ugarte E."/>
            <person name="Cattonaro F."/>
            <person name="Anthouard V."/>
            <person name="Vico V."/>
            <person name="Del Fabbro C."/>
            <person name="Alaux M."/>
            <person name="Di Gaspero G."/>
            <person name="Dumas V."/>
            <person name="Felice N."/>
            <person name="Paillard S."/>
            <person name="Juman I."/>
            <person name="Moroldo M."/>
            <person name="Scalabrin S."/>
            <person name="Canaguier A."/>
            <person name="Le Clainche I."/>
            <person name="Malacrida G."/>
            <person name="Durand E."/>
            <person name="Pesole G."/>
            <person name="Laucou V."/>
            <person name="Chatelet P."/>
            <person name="Merdinoglu D."/>
            <person name="Delledonne M."/>
            <person name="Pezzotti M."/>
            <person name="Lecharny A."/>
            <person name="Scarpelli C."/>
            <person name="Artiguenave F."/>
            <person name="Pe M.E."/>
            <person name="Valle G."/>
            <person name="Morgante M."/>
            <person name="Caboche M."/>
            <person name="Adam-Blondon A.-F."/>
            <person name="Weissenbach J."/>
            <person name="Quetier F."/>
            <person name="Wincker P."/>
        </authorList>
    </citation>
    <scope>NUCLEOTIDE SEQUENCE [LARGE SCALE GENOMIC DNA]</scope>
    <source>
        <strain evidence="3">cv. Pinot noir / PN40024</strain>
    </source>
</reference>
<proteinExistence type="predicted"/>
<keyword evidence="3" id="KW-1185">Reference proteome</keyword>
<organism evidence="2 3">
    <name type="scientific">Vitis vinifera</name>
    <name type="common">Grape</name>
    <dbReference type="NCBI Taxonomy" id="29760"/>
    <lineage>
        <taxon>Eukaryota</taxon>
        <taxon>Viridiplantae</taxon>
        <taxon>Streptophyta</taxon>
        <taxon>Embryophyta</taxon>
        <taxon>Tracheophyta</taxon>
        <taxon>Spermatophyta</taxon>
        <taxon>Magnoliopsida</taxon>
        <taxon>eudicotyledons</taxon>
        <taxon>Gunneridae</taxon>
        <taxon>Pentapetalae</taxon>
        <taxon>rosids</taxon>
        <taxon>Vitales</taxon>
        <taxon>Vitaceae</taxon>
        <taxon>Viteae</taxon>
        <taxon>Vitis</taxon>
    </lineage>
</organism>
<gene>
    <name evidence="2" type="ordered locus">VIT_18s0001g09950</name>
</gene>
<evidence type="ECO:0000313" key="2">
    <source>
        <dbReference type="EMBL" id="CBI19475.3"/>
    </source>
</evidence>
<evidence type="ECO:0000313" key="3">
    <source>
        <dbReference type="Proteomes" id="UP000009183"/>
    </source>
</evidence>
<dbReference type="InParanoid" id="E0CPR2"/>
<dbReference type="PaxDb" id="29760-VIT_18s0001g09950.t01"/>
<feature type="compositionally biased region" description="Polar residues" evidence="1">
    <location>
        <begin position="13"/>
        <end position="26"/>
    </location>
</feature>
<protein>
    <submittedName>
        <fullName evidence="2">Uncharacterized protein</fullName>
    </submittedName>
</protein>
<feature type="region of interest" description="Disordered" evidence="1">
    <location>
        <begin position="1"/>
        <end position="41"/>
    </location>
</feature>